<dbReference type="Proteomes" id="UP001062846">
    <property type="component" value="Chromosome 12"/>
</dbReference>
<proteinExistence type="predicted"/>
<dbReference type="EMBL" id="CM046399">
    <property type="protein sequence ID" value="KAI8526882.1"/>
    <property type="molecule type" value="Genomic_DNA"/>
</dbReference>
<accession>A0ACC0LE93</accession>
<evidence type="ECO:0000313" key="1">
    <source>
        <dbReference type="EMBL" id="KAI8526882.1"/>
    </source>
</evidence>
<keyword evidence="2" id="KW-1185">Reference proteome</keyword>
<comment type="caution">
    <text evidence="1">The sequence shown here is derived from an EMBL/GenBank/DDBJ whole genome shotgun (WGS) entry which is preliminary data.</text>
</comment>
<organism evidence="1 2">
    <name type="scientific">Rhododendron molle</name>
    <name type="common">Chinese azalea</name>
    <name type="synonym">Azalea mollis</name>
    <dbReference type="NCBI Taxonomy" id="49168"/>
    <lineage>
        <taxon>Eukaryota</taxon>
        <taxon>Viridiplantae</taxon>
        <taxon>Streptophyta</taxon>
        <taxon>Embryophyta</taxon>
        <taxon>Tracheophyta</taxon>
        <taxon>Spermatophyta</taxon>
        <taxon>Magnoliopsida</taxon>
        <taxon>eudicotyledons</taxon>
        <taxon>Gunneridae</taxon>
        <taxon>Pentapetalae</taxon>
        <taxon>asterids</taxon>
        <taxon>Ericales</taxon>
        <taxon>Ericaceae</taxon>
        <taxon>Ericoideae</taxon>
        <taxon>Rhodoreae</taxon>
        <taxon>Rhododendron</taxon>
    </lineage>
</organism>
<name>A0ACC0LE93_RHOML</name>
<evidence type="ECO:0000313" key="2">
    <source>
        <dbReference type="Proteomes" id="UP001062846"/>
    </source>
</evidence>
<sequence length="112" mass="12508">METKAMKALERMEIKAFERMETKALANSPRWERAARTQAPTATNYDVGSTTWVDLRRAPLLSAMEATNLGHGPYGSHIDPVQETTDEEEVGFMKVMVKANIAREKLGGKRKG</sequence>
<reference evidence="1" key="1">
    <citation type="submission" date="2022-02" db="EMBL/GenBank/DDBJ databases">
        <title>Plant Genome Project.</title>
        <authorList>
            <person name="Zhang R.-G."/>
        </authorList>
    </citation>
    <scope>NUCLEOTIDE SEQUENCE</scope>
    <source>
        <strain evidence="1">AT1</strain>
    </source>
</reference>
<protein>
    <submittedName>
        <fullName evidence="1">Uncharacterized protein</fullName>
    </submittedName>
</protein>
<gene>
    <name evidence="1" type="ORF">RHMOL_Rhmol12G0033200</name>
</gene>